<dbReference type="STRING" id="288004.AL038_05880"/>
<dbReference type="KEGG" id="blep:AL038_05880"/>
<dbReference type="Proteomes" id="UP000234271">
    <property type="component" value="Chromosome"/>
</dbReference>
<dbReference type="InterPro" id="IPR024271">
    <property type="entry name" value="DUF3782"/>
</dbReference>
<dbReference type="InterPro" id="IPR011335">
    <property type="entry name" value="Restrct_endonuc-II-like"/>
</dbReference>
<dbReference type="Pfam" id="PF12644">
    <property type="entry name" value="DUF3782"/>
    <property type="match status" value="1"/>
</dbReference>
<evidence type="ECO:0000313" key="2">
    <source>
        <dbReference type="Proteomes" id="UP000234271"/>
    </source>
</evidence>
<name>A0A2N9Y9W3_9GAMM</name>
<accession>A0A2N9Y9W3</accession>
<reference evidence="2" key="1">
    <citation type="submission" date="2016-12" db="EMBL/GenBank/DDBJ databases">
        <title>Complete Genome Sequence of Beggiatoa leptomitiformis D-401.</title>
        <authorList>
            <person name="Fomenkov A."/>
            <person name="Vincze T."/>
            <person name="Grabovich M."/>
            <person name="Anton B.P."/>
            <person name="Dubinina G."/>
            <person name="Orlova M."/>
            <person name="Belousova E."/>
            <person name="Roberts R.J."/>
        </authorList>
    </citation>
    <scope>NUCLEOTIDE SEQUENCE [LARGE SCALE GENOMIC DNA]</scope>
    <source>
        <strain evidence="2">D-401</strain>
    </source>
</reference>
<keyword evidence="2" id="KW-1185">Reference proteome</keyword>
<dbReference type="AlphaFoldDB" id="A0A2N9Y9W3"/>
<protein>
    <submittedName>
        <fullName evidence="1">DUF3782 domain-containing protein</fullName>
    </submittedName>
</protein>
<sequence>MTDEELKELVASLAIAQQETARQFQETSRQQKQTDRQLKELGIQIGGIGNKFGSFTEGMAFPSMEKILRKQFGLETISTNTKSFKGNRELELDVLGYSNGDSNKVVIVEVKSHLNEKGIEQVLKMLQEFPFFFPELAHKKRYGMIATVAASKEIKQKVAEAGLYLGIIHDEQFKLMKPKGFEPKNFDVA</sequence>
<dbReference type="PANTHER" id="PTHR38753:SF1">
    <property type="entry name" value="SLR1441 PROTEIN"/>
    <property type="match status" value="1"/>
</dbReference>
<organism evidence="1 2">
    <name type="scientific">Beggiatoa leptomitoformis</name>
    <dbReference type="NCBI Taxonomy" id="288004"/>
    <lineage>
        <taxon>Bacteria</taxon>
        <taxon>Pseudomonadati</taxon>
        <taxon>Pseudomonadota</taxon>
        <taxon>Gammaproteobacteria</taxon>
        <taxon>Thiotrichales</taxon>
        <taxon>Thiotrichaceae</taxon>
        <taxon>Beggiatoa</taxon>
    </lineage>
</organism>
<dbReference type="RefSeq" id="WP_062150364.1">
    <property type="nucleotide sequence ID" value="NZ_CP012373.2"/>
</dbReference>
<evidence type="ECO:0000313" key="1">
    <source>
        <dbReference type="EMBL" id="AUI67245.1"/>
    </source>
</evidence>
<dbReference type="PANTHER" id="PTHR38753">
    <property type="entry name" value="SLR1441 PROTEIN"/>
    <property type="match status" value="1"/>
</dbReference>
<dbReference type="SUPFAM" id="SSF52980">
    <property type="entry name" value="Restriction endonuclease-like"/>
    <property type="match status" value="1"/>
</dbReference>
<dbReference type="EMBL" id="CP018889">
    <property type="protein sequence ID" value="AUI67245.1"/>
    <property type="molecule type" value="Genomic_DNA"/>
</dbReference>
<gene>
    <name evidence="1" type="ORF">BLE401_00090</name>
</gene>
<dbReference type="OrthoDB" id="951102at2"/>
<proteinExistence type="predicted"/>